<dbReference type="KEGG" id="amr:AM1_2740"/>
<dbReference type="PANTHER" id="PTHR35601:SF1">
    <property type="entry name" value="TOXIN RELE"/>
    <property type="match status" value="1"/>
</dbReference>
<evidence type="ECO:0000256" key="2">
    <source>
        <dbReference type="ARBA" id="ARBA00022649"/>
    </source>
</evidence>
<organism evidence="3 4">
    <name type="scientific">Acaryochloris marina (strain MBIC 11017)</name>
    <dbReference type="NCBI Taxonomy" id="329726"/>
    <lineage>
        <taxon>Bacteria</taxon>
        <taxon>Bacillati</taxon>
        <taxon>Cyanobacteriota</taxon>
        <taxon>Cyanophyceae</taxon>
        <taxon>Acaryochloridales</taxon>
        <taxon>Acaryochloridaceae</taxon>
        <taxon>Acaryochloris</taxon>
    </lineage>
</organism>
<evidence type="ECO:0008006" key="5">
    <source>
        <dbReference type="Google" id="ProtNLM"/>
    </source>
</evidence>
<dbReference type="Proteomes" id="UP000000268">
    <property type="component" value="Chromosome"/>
</dbReference>
<evidence type="ECO:0000313" key="4">
    <source>
        <dbReference type="Proteomes" id="UP000000268"/>
    </source>
</evidence>
<name>B0C856_ACAM1</name>
<comment type="similarity">
    <text evidence="1">Belongs to the RelE toxin family.</text>
</comment>
<dbReference type="HOGENOM" id="CLU_155761_0_0_3"/>
<proteinExistence type="inferred from homology"/>
<reference evidence="3 4" key="1">
    <citation type="journal article" date="2008" name="Proc. Natl. Acad. Sci. U.S.A.">
        <title>Niche adaptation and genome expansion in the chlorophyll d-producing cyanobacterium Acaryochloris marina.</title>
        <authorList>
            <person name="Swingley W.D."/>
            <person name="Chen M."/>
            <person name="Cheung P.C."/>
            <person name="Conrad A.L."/>
            <person name="Dejesa L.C."/>
            <person name="Hao J."/>
            <person name="Honchak B.M."/>
            <person name="Karbach L.E."/>
            <person name="Kurdoglu A."/>
            <person name="Lahiri S."/>
            <person name="Mastrian S.D."/>
            <person name="Miyashita H."/>
            <person name="Page L."/>
            <person name="Ramakrishna P."/>
            <person name="Satoh S."/>
            <person name="Sattley W.M."/>
            <person name="Shimada Y."/>
            <person name="Taylor H.L."/>
            <person name="Tomo T."/>
            <person name="Tsuchiya T."/>
            <person name="Wang Z.T."/>
            <person name="Raymond J."/>
            <person name="Mimuro M."/>
            <person name="Blankenship R.E."/>
            <person name="Touchman J.W."/>
        </authorList>
    </citation>
    <scope>NUCLEOTIDE SEQUENCE [LARGE SCALE GENOMIC DNA]</scope>
    <source>
        <strain evidence="4">MBIC 11017</strain>
    </source>
</reference>
<dbReference type="Gene3D" id="3.30.2310.20">
    <property type="entry name" value="RelE-like"/>
    <property type="match status" value="1"/>
</dbReference>
<keyword evidence="4" id="KW-1185">Reference proteome</keyword>
<keyword evidence="2" id="KW-1277">Toxin-antitoxin system</keyword>
<evidence type="ECO:0000313" key="3">
    <source>
        <dbReference type="EMBL" id="ABW27740.1"/>
    </source>
</evidence>
<accession>B0C856</accession>
<protein>
    <recommendedName>
        <fullName evidence="5">Plasmid stabilization system protein</fullName>
    </recommendedName>
</protein>
<dbReference type="OrthoDB" id="515905at2"/>
<dbReference type="EMBL" id="CP000828">
    <property type="protein sequence ID" value="ABW27740.1"/>
    <property type="molecule type" value="Genomic_DNA"/>
</dbReference>
<dbReference type="PANTHER" id="PTHR35601">
    <property type="entry name" value="TOXIN RELE"/>
    <property type="match status" value="1"/>
</dbReference>
<dbReference type="Pfam" id="PF05016">
    <property type="entry name" value="ParE_toxin"/>
    <property type="match status" value="1"/>
</dbReference>
<dbReference type="eggNOG" id="COG2026">
    <property type="taxonomic scope" value="Bacteria"/>
</dbReference>
<dbReference type="InterPro" id="IPR007712">
    <property type="entry name" value="RelE/ParE_toxin"/>
</dbReference>
<sequence length="104" mass="11995">MEFHIELTELALEMIGAIKDRREQQGIIHRIQKLKREPLQQGKPLTGDLKGLYSVRAVGQRYRVVYQVKSEKIIVVVVGVGRRKEGDKKDVYTLLKKLLERPDG</sequence>
<evidence type="ECO:0000256" key="1">
    <source>
        <dbReference type="ARBA" id="ARBA00006226"/>
    </source>
</evidence>
<dbReference type="SUPFAM" id="SSF143011">
    <property type="entry name" value="RelE-like"/>
    <property type="match status" value="1"/>
</dbReference>
<dbReference type="RefSeq" id="WP_012163187.1">
    <property type="nucleotide sequence ID" value="NC_009925.1"/>
</dbReference>
<dbReference type="AlphaFoldDB" id="B0C856"/>
<gene>
    <name evidence="3" type="ordered locus">AM1_2740</name>
</gene>
<dbReference type="InterPro" id="IPR035093">
    <property type="entry name" value="RelE/ParE_toxin_dom_sf"/>
</dbReference>